<dbReference type="GO" id="GO:0032878">
    <property type="term" value="P:regulation of establishment or maintenance of cell polarity"/>
    <property type="evidence" value="ECO:0007669"/>
    <property type="project" value="EnsemblFungi"/>
</dbReference>
<dbReference type="Gene3D" id="1.10.472.10">
    <property type="entry name" value="Cyclin-like"/>
    <property type="match status" value="1"/>
</dbReference>
<dbReference type="GO" id="GO:0000131">
    <property type="term" value="C:incipient cellular bud site"/>
    <property type="evidence" value="ECO:0007669"/>
    <property type="project" value="EnsemblFungi"/>
</dbReference>
<dbReference type="SUPFAM" id="SSF47954">
    <property type="entry name" value="Cyclin-like"/>
    <property type="match status" value="1"/>
</dbReference>
<dbReference type="InterPro" id="IPR013763">
    <property type="entry name" value="Cyclin-like_dom"/>
</dbReference>
<comment type="similarity">
    <text evidence="1">Belongs to the cyclin family.</text>
</comment>
<dbReference type="CDD" id="cd20557">
    <property type="entry name" value="CYCLIN_ScPCL1-like"/>
    <property type="match status" value="1"/>
</dbReference>
<dbReference type="PANTHER" id="PTHR15615">
    <property type="match status" value="1"/>
</dbReference>
<dbReference type="GO" id="GO:0019901">
    <property type="term" value="F:protein kinase binding"/>
    <property type="evidence" value="ECO:0007669"/>
    <property type="project" value="InterPro"/>
</dbReference>
<gene>
    <name evidence="3" type="ORF">ZYGR_0I00830</name>
</gene>
<evidence type="ECO:0000313" key="3">
    <source>
        <dbReference type="EMBL" id="GAV47787.1"/>
    </source>
</evidence>
<dbReference type="PANTHER" id="PTHR15615:SF114">
    <property type="entry name" value="PHO85 CYCLIN-1"/>
    <property type="match status" value="1"/>
</dbReference>
<evidence type="ECO:0000259" key="2">
    <source>
        <dbReference type="SMART" id="SM00385"/>
    </source>
</evidence>
<dbReference type="GO" id="GO:0000307">
    <property type="term" value="C:cyclin-dependent protein kinase holoenzyme complex"/>
    <property type="evidence" value="ECO:0007669"/>
    <property type="project" value="EnsemblFungi"/>
</dbReference>
<dbReference type="AlphaFoldDB" id="A0A1Q2ZWE9"/>
<dbReference type="GO" id="GO:0031106">
    <property type="term" value="P:septin ring organization"/>
    <property type="evidence" value="ECO:0007669"/>
    <property type="project" value="EnsemblFungi"/>
</dbReference>
<comment type="caution">
    <text evidence="3">The sequence shown here is derived from an EMBL/GenBank/DDBJ whole genome shotgun (WGS) entry which is preliminary data.</text>
</comment>
<accession>A0A1Q2ZWE9</accession>
<feature type="domain" description="Cyclin-like" evidence="2">
    <location>
        <begin position="90"/>
        <end position="178"/>
    </location>
</feature>
<dbReference type="OrthoDB" id="10250320at2759"/>
<dbReference type="Pfam" id="PF00134">
    <property type="entry name" value="Cyclin_N"/>
    <property type="match status" value="1"/>
</dbReference>
<dbReference type="Proteomes" id="UP000187013">
    <property type="component" value="Unassembled WGS sequence"/>
</dbReference>
<dbReference type="InterPro" id="IPR013922">
    <property type="entry name" value="Cyclin_PHO80-like"/>
</dbReference>
<evidence type="ECO:0000256" key="1">
    <source>
        <dbReference type="RuleBase" id="RU000383"/>
    </source>
</evidence>
<dbReference type="EMBL" id="BDGX01000009">
    <property type="protein sequence ID" value="GAV47787.1"/>
    <property type="molecule type" value="Genomic_DNA"/>
</dbReference>
<protein>
    <recommendedName>
        <fullName evidence="2">Cyclin-like domain-containing protein</fullName>
    </recommendedName>
</protein>
<organism evidence="3 4">
    <name type="scientific">Zygosaccharomyces rouxii</name>
    <dbReference type="NCBI Taxonomy" id="4956"/>
    <lineage>
        <taxon>Eukaryota</taxon>
        <taxon>Fungi</taxon>
        <taxon>Dikarya</taxon>
        <taxon>Ascomycota</taxon>
        <taxon>Saccharomycotina</taxon>
        <taxon>Saccharomycetes</taxon>
        <taxon>Saccharomycetales</taxon>
        <taxon>Saccharomycetaceae</taxon>
        <taxon>Zygosaccharomyces</taxon>
    </lineage>
</organism>
<reference evidence="3 4" key="1">
    <citation type="submission" date="2016-08" db="EMBL/GenBank/DDBJ databases">
        <title>Draft genome sequence of allopolyploid Zygosaccharomyces rouxii.</title>
        <authorList>
            <person name="Watanabe J."/>
            <person name="Uehara K."/>
            <person name="Mogi Y."/>
            <person name="Tsukioka Y."/>
        </authorList>
    </citation>
    <scope>NUCLEOTIDE SEQUENCE [LARGE SCALE GENOMIC DNA]</scope>
    <source>
        <strain evidence="3 4">NBRC 110957</strain>
    </source>
</reference>
<dbReference type="GO" id="GO:0016239">
    <property type="term" value="P:positive regulation of macroautophagy"/>
    <property type="evidence" value="ECO:0007669"/>
    <property type="project" value="EnsemblFungi"/>
</dbReference>
<dbReference type="eggNOG" id="KOG1674">
    <property type="taxonomic scope" value="Eukaryota"/>
</dbReference>
<dbReference type="GO" id="GO:0016538">
    <property type="term" value="F:cyclin-dependent protein serine/threonine kinase regulator activity"/>
    <property type="evidence" value="ECO:0007669"/>
    <property type="project" value="EnsemblFungi"/>
</dbReference>
<dbReference type="SMART" id="SM00385">
    <property type="entry name" value="CYCLIN"/>
    <property type="match status" value="1"/>
</dbReference>
<sequence>MWRIGIGLEELDFDIVHQEKTKLSFDYSTMQHHHMSGYYKALNILMKSPVTDDMVRFLTNTTLKVLPQCNYPTPPGSPNKQASKLPSLMSFISRLVRHTNVYTSTLLVTACYLNRLKCILPKDASGLPSTIHRMFLACLILSAKFHNDSSPLNKHWAKYTDGLFSVEDVNLMERQLVQLLNWDLRVTNDDLILDLRYLLEPIVEDIERTSAQRRKLHKHVQLQKLRQQQQKQQLQFQKPFPRNIACAGAGDRIVNAKSLEHNRNTSVSSDLSSATLVSENSSEVDIWNKSDLPSRPISRLPSVSTMDSLDPYGMYLWQYEQDMLLQQQGY</sequence>
<dbReference type="InterPro" id="IPR006671">
    <property type="entry name" value="Cyclin_N"/>
</dbReference>
<dbReference type="GO" id="GO:0051302">
    <property type="term" value="P:regulation of cell division"/>
    <property type="evidence" value="ECO:0007669"/>
    <property type="project" value="EnsemblFungi"/>
</dbReference>
<proteinExistence type="inferred from homology"/>
<keyword evidence="1" id="KW-0195">Cyclin</keyword>
<name>A0A1Q2ZWE9_ZYGRO</name>
<dbReference type="InterPro" id="IPR036915">
    <property type="entry name" value="Cyclin-like_sf"/>
</dbReference>
<dbReference type="GO" id="GO:0005634">
    <property type="term" value="C:nucleus"/>
    <property type="evidence" value="ECO:0007669"/>
    <property type="project" value="EnsemblFungi"/>
</dbReference>
<evidence type="ECO:0000313" key="4">
    <source>
        <dbReference type="Proteomes" id="UP000187013"/>
    </source>
</evidence>